<evidence type="ECO:0000313" key="1">
    <source>
        <dbReference type="EMBL" id="KAH8002008.1"/>
    </source>
</evidence>
<proteinExistence type="predicted"/>
<organism evidence="1 2">
    <name type="scientific">Sphaerodactylus townsendi</name>
    <dbReference type="NCBI Taxonomy" id="933632"/>
    <lineage>
        <taxon>Eukaryota</taxon>
        <taxon>Metazoa</taxon>
        <taxon>Chordata</taxon>
        <taxon>Craniata</taxon>
        <taxon>Vertebrata</taxon>
        <taxon>Euteleostomi</taxon>
        <taxon>Lepidosauria</taxon>
        <taxon>Squamata</taxon>
        <taxon>Bifurcata</taxon>
        <taxon>Gekkota</taxon>
        <taxon>Sphaerodactylidae</taxon>
        <taxon>Sphaerodactylus</taxon>
    </lineage>
</organism>
<reference evidence="1" key="1">
    <citation type="submission" date="2021-08" db="EMBL/GenBank/DDBJ databases">
        <title>The first chromosome-level gecko genome reveals the dynamic sex chromosomes of Neotropical dwarf geckos (Sphaerodactylidae: Sphaerodactylus).</title>
        <authorList>
            <person name="Pinto B.J."/>
            <person name="Keating S.E."/>
            <person name="Gamble T."/>
        </authorList>
    </citation>
    <scope>NUCLEOTIDE SEQUENCE</scope>
    <source>
        <strain evidence="1">TG3544</strain>
    </source>
</reference>
<gene>
    <name evidence="1" type="ORF">K3G42_019656</name>
</gene>
<dbReference type="Proteomes" id="UP000827872">
    <property type="component" value="Linkage Group LG08"/>
</dbReference>
<evidence type="ECO:0000313" key="2">
    <source>
        <dbReference type="Proteomes" id="UP000827872"/>
    </source>
</evidence>
<protein>
    <submittedName>
        <fullName evidence="1">Uncharacterized protein</fullName>
    </submittedName>
</protein>
<comment type="caution">
    <text evidence="1">The sequence shown here is derived from an EMBL/GenBank/DDBJ whole genome shotgun (WGS) entry which is preliminary data.</text>
</comment>
<dbReference type="EMBL" id="CM037621">
    <property type="protein sequence ID" value="KAH8002008.1"/>
    <property type="molecule type" value="Genomic_DNA"/>
</dbReference>
<name>A0ACB8F9T5_9SAUR</name>
<keyword evidence="2" id="KW-1185">Reference proteome</keyword>
<accession>A0ACB8F9T5</accession>
<sequence length="109" mass="12648">MLISTFTKGKKIINRESRKKKMFTKPDQLASISQHLKLKKNPFSEIKRHLMVFRKLTPHTVIDNDVILLSEISDFSRDSSSREVEKVFSKHLSNLIISQLAENRKDAPL</sequence>